<evidence type="ECO:0000313" key="2">
    <source>
        <dbReference type="EMBL" id="CAC5383916.1"/>
    </source>
</evidence>
<feature type="region of interest" description="Disordered" evidence="1">
    <location>
        <begin position="1"/>
        <end position="21"/>
    </location>
</feature>
<name>A0A6J8BJV8_MYTCO</name>
<gene>
    <name evidence="2" type="ORF">MCOR_19611</name>
</gene>
<keyword evidence="3" id="KW-1185">Reference proteome</keyword>
<reference evidence="2 3" key="1">
    <citation type="submission" date="2020-06" db="EMBL/GenBank/DDBJ databases">
        <authorList>
            <person name="Li R."/>
            <person name="Bekaert M."/>
        </authorList>
    </citation>
    <scope>NUCLEOTIDE SEQUENCE [LARGE SCALE GENOMIC DNA]</scope>
    <source>
        <strain evidence="3">wild</strain>
    </source>
</reference>
<proteinExistence type="predicted"/>
<evidence type="ECO:0000256" key="1">
    <source>
        <dbReference type="SAM" id="MobiDB-lite"/>
    </source>
</evidence>
<dbReference type="Proteomes" id="UP000507470">
    <property type="component" value="Unassembled WGS sequence"/>
</dbReference>
<evidence type="ECO:0000313" key="3">
    <source>
        <dbReference type="Proteomes" id="UP000507470"/>
    </source>
</evidence>
<feature type="compositionally biased region" description="Basic and acidic residues" evidence="1">
    <location>
        <begin position="52"/>
        <end position="89"/>
    </location>
</feature>
<protein>
    <submittedName>
        <fullName evidence="2">Uncharacterized protein</fullName>
    </submittedName>
</protein>
<feature type="region of interest" description="Disordered" evidence="1">
    <location>
        <begin position="52"/>
        <end position="103"/>
    </location>
</feature>
<dbReference type="AlphaFoldDB" id="A0A6J8BJV8"/>
<dbReference type="EMBL" id="CACVKT020003459">
    <property type="protein sequence ID" value="CAC5383916.1"/>
    <property type="molecule type" value="Genomic_DNA"/>
</dbReference>
<dbReference type="PANTHER" id="PTHR34239">
    <property type="entry name" value="APPLE DOMAIN-CONTAINING PROTEIN"/>
    <property type="match status" value="1"/>
</dbReference>
<dbReference type="PANTHER" id="PTHR34239:SF2">
    <property type="entry name" value="TRANSPOSABLE ELEMENT P TRANSPOSASE_THAP9 CONSERVED DOMAIN-CONTAINING PROTEIN"/>
    <property type="match status" value="1"/>
</dbReference>
<sequence>MARPYSDISLVMSESEGEKSGLDTTEIVKLFDSENELDESFSGFENDRKMNEKECKKKVEVKAKEPQGRVRDGEKGPEKGPEYFKRTSDEVPSTSKTGTCKPDIDENQQFYEASEYDFDSVGVPERQLNIDDVFSNHNQLSEQFVIDNSEVQGFEMPKIFEDQTKFSEAVSDNSSQFVTSACTQKADVSSFIKETQIPVNCKSLVPPLINPEIWSCLFSNIQQRDKSLQDVKKVLGMAIVPLINLNEMLKTCRIDLSKAKQYVAQALALSCNTFFELNIKRRYFIRPYVNKRFQQLCSSTCPIGEQLFPNDVRKRMKEISDASNIHQYRPQM</sequence>
<accession>A0A6J8BJV8</accession>
<organism evidence="2 3">
    <name type="scientific">Mytilus coruscus</name>
    <name type="common">Sea mussel</name>
    <dbReference type="NCBI Taxonomy" id="42192"/>
    <lineage>
        <taxon>Eukaryota</taxon>
        <taxon>Metazoa</taxon>
        <taxon>Spiralia</taxon>
        <taxon>Lophotrochozoa</taxon>
        <taxon>Mollusca</taxon>
        <taxon>Bivalvia</taxon>
        <taxon>Autobranchia</taxon>
        <taxon>Pteriomorphia</taxon>
        <taxon>Mytilida</taxon>
        <taxon>Mytiloidea</taxon>
        <taxon>Mytilidae</taxon>
        <taxon>Mytilinae</taxon>
        <taxon>Mytilus</taxon>
    </lineage>
</organism>
<dbReference type="OrthoDB" id="6140287at2759"/>